<dbReference type="GO" id="GO:0004852">
    <property type="term" value="F:uroporphyrinogen-III synthase activity"/>
    <property type="evidence" value="ECO:0007669"/>
    <property type="project" value="InterPro"/>
</dbReference>
<dbReference type="AlphaFoldDB" id="A0A0F9TG15"/>
<dbReference type="Pfam" id="PF02602">
    <property type="entry name" value="HEM4"/>
    <property type="match status" value="1"/>
</dbReference>
<proteinExistence type="predicted"/>
<dbReference type="SUPFAM" id="SSF69618">
    <property type="entry name" value="HemD-like"/>
    <property type="match status" value="1"/>
</dbReference>
<dbReference type="EMBL" id="LAZR01001709">
    <property type="protein sequence ID" value="KKN40378.1"/>
    <property type="molecule type" value="Genomic_DNA"/>
</dbReference>
<protein>
    <recommendedName>
        <fullName evidence="1">Tetrapyrrole biosynthesis uroporphyrinogen III synthase domain-containing protein</fullName>
    </recommendedName>
</protein>
<sequence length="143" mass="14932">MTRPAQASRRFADSLTAPTLAKLTVLISPLMQIKPVPASIILKGVEGVVFSSGHGVENAPMGQGRTAFCVGLRTAELAKAKGWDIALVARDADGLVSLLLASPPKGPLLHLCGVHQRGNIAQRLTAGGLFTTVLVVYDQGLLP</sequence>
<dbReference type="InterPro" id="IPR003754">
    <property type="entry name" value="4pyrrol_synth_uPrphyn_synth"/>
</dbReference>
<organism evidence="2">
    <name type="scientific">marine sediment metagenome</name>
    <dbReference type="NCBI Taxonomy" id="412755"/>
    <lineage>
        <taxon>unclassified sequences</taxon>
        <taxon>metagenomes</taxon>
        <taxon>ecological metagenomes</taxon>
    </lineage>
</organism>
<accession>A0A0F9TG15</accession>
<name>A0A0F9TG15_9ZZZZ</name>
<dbReference type="CDD" id="cd06578">
    <property type="entry name" value="HemD"/>
    <property type="match status" value="1"/>
</dbReference>
<gene>
    <name evidence="2" type="ORF">LCGC14_0733840</name>
</gene>
<dbReference type="GO" id="GO:0033014">
    <property type="term" value="P:tetrapyrrole biosynthetic process"/>
    <property type="evidence" value="ECO:0007669"/>
    <property type="project" value="InterPro"/>
</dbReference>
<feature type="domain" description="Tetrapyrrole biosynthesis uroporphyrinogen III synthase" evidence="1">
    <location>
        <begin position="24"/>
        <end position="138"/>
    </location>
</feature>
<comment type="caution">
    <text evidence="2">The sequence shown here is derived from an EMBL/GenBank/DDBJ whole genome shotgun (WGS) entry which is preliminary data.</text>
</comment>
<evidence type="ECO:0000313" key="2">
    <source>
        <dbReference type="EMBL" id="KKN40378.1"/>
    </source>
</evidence>
<evidence type="ECO:0000259" key="1">
    <source>
        <dbReference type="Pfam" id="PF02602"/>
    </source>
</evidence>
<dbReference type="InterPro" id="IPR036108">
    <property type="entry name" value="4pyrrol_syn_uPrphyn_synt_sf"/>
</dbReference>
<reference evidence="2" key="1">
    <citation type="journal article" date="2015" name="Nature">
        <title>Complex archaea that bridge the gap between prokaryotes and eukaryotes.</title>
        <authorList>
            <person name="Spang A."/>
            <person name="Saw J.H."/>
            <person name="Jorgensen S.L."/>
            <person name="Zaremba-Niedzwiedzka K."/>
            <person name="Martijn J."/>
            <person name="Lind A.E."/>
            <person name="van Eijk R."/>
            <person name="Schleper C."/>
            <person name="Guy L."/>
            <person name="Ettema T.J."/>
        </authorList>
    </citation>
    <scope>NUCLEOTIDE SEQUENCE</scope>
</reference>
<dbReference type="Gene3D" id="3.40.50.10090">
    <property type="match status" value="1"/>
</dbReference>
<feature type="non-terminal residue" evidence="2">
    <location>
        <position position="143"/>
    </location>
</feature>